<evidence type="ECO:0000256" key="7">
    <source>
        <dbReference type="ARBA" id="ARBA00022989"/>
    </source>
</evidence>
<name>A0ABW6SVH8_9ACTN</name>
<evidence type="ECO:0000256" key="2">
    <source>
        <dbReference type="ARBA" id="ARBA00010072"/>
    </source>
</evidence>
<keyword evidence="8 9" id="KW-0472">Membrane</keyword>
<evidence type="ECO:0000256" key="10">
    <source>
        <dbReference type="SAM" id="MobiDB-lite"/>
    </source>
</evidence>
<evidence type="ECO:0000256" key="5">
    <source>
        <dbReference type="ARBA" id="ARBA00022692"/>
    </source>
</evidence>
<dbReference type="RefSeq" id="WP_387413253.1">
    <property type="nucleotide sequence ID" value="NZ_JBIASD010000013.1"/>
</dbReference>
<reference evidence="12 13" key="1">
    <citation type="submission" date="2024-10" db="EMBL/GenBank/DDBJ databases">
        <title>The Natural Products Discovery Center: Release of the First 8490 Sequenced Strains for Exploring Actinobacteria Biosynthetic Diversity.</title>
        <authorList>
            <person name="Kalkreuter E."/>
            <person name="Kautsar S.A."/>
            <person name="Yang D."/>
            <person name="Bader C.D."/>
            <person name="Teijaro C.N."/>
            <person name="Fluegel L."/>
            <person name="Davis C.M."/>
            <person name="Simpson J.R."/>
            <person name="Lauterbach L."/>
            <person name="Steele A.D."/>
            <person name="Gui C."/>
            <person name="Meng S."/>
            <person name="Li G."/>
            <person name="Viehrig K."/>
            <person name="Ye F."/>
            <person name="Su P."/>
            <person name="Kiefer A.F."/>
            <person name="Nichols A."/>
            <person name="Cepeda A.J."/>
            <person name="Yan W."/>
            <person name="Fan B."/>
            <person name="Jiang Y."/>
            <person name="Adhikari A."/>
            <person name="Zheng C.-J."/>
            <person name="Schuster L."/>
            <person name="Cowan T.M."/>
            <person name="Smanski M.J."/>
            <person name="Chevrette M.G."/>
            <person name="De Carvalho L.P.S."/>
            <person name="Shen B."/>
        </authorList>
    </citation>
    <scope>NUCLEOTIDE SEQUENCE [LARGE SCALE GENOMIC DNA]</scope>
    <source>
        <strain evidence="12 13">NPDC002173</strain>
    </source>
</reference>
<comment type="similarity">
    <text evidence="2">Belongs to the binding-protein-dependent transport system permease family. HisMQ subfamily.</text>
</comment>
<keyword evidence="6" id="KW-0029">Amino-acid transport</keyword>
<dbReference type="CDD" id="cd06261">
    <property type="entry name" value="TM_PBP2"/>
    <property type="match status" value="1"/>
</dbReference>
<keyword evidence="7 9" id="KW-1133">Transmembrane helix</keyword>
<dbReference type="InterPro" id="IPR000515">
    <property type="entry name" value="MetI-like"/>
</dbReference>
<gene>
    <name evidence="12" type="ORF">ACFYXI_20365</name>
</gene>
<protein>
    <submittedName>
        <fullName evidence="12">Amino acid ABC transporter permease</fullName>
    </submittedName>
</protein>
<feature type="domain" description="ABC transmembrane type-1" evidence="11">
    <location>
        <begin position="81"/>
        <end position="275"/>
    </location>
</feature>
<keyword evidence="3 9" id="KW-0813">Transport</keyword>
<accession>A0ABW6SVH8</accession>
<dbReference type="PROSITE" id="PS50928">
    <property type="entry name" value="ABC_TM1"/>
    <property type="match status" value="1"/>
</dbReference>
<keyword evidence="5 9" id="KW-0812">Transmembrane</keyword>
<dbReference type="Pfam" id="PF00528">
    <property type="entry name" value="BPD_transp_1"/>
    <property type="match status" value="1"/>
</dbReference>
<feature type="region of interest" description="Disordered" evidence="10">
    <location>
        <begin position="1"/>
        <end position="28"/>
    </location>
</feature>
<evidence type="ECO:0000313" key="13">
    <source>
        <dbReference type="Proteomes" id="UP001602013"/>
    </source>
</evidence>
<sequence>MVRRRAEPGGGGVTAPGTALAPHRGLSPRERRRIGRGAQYALLVAVVVALACFADWGAIRQSFFNVQVMSDGLPRLFAVALKNTVIFTASGYVVGFALGMLLALMRQSSVAPYRWIAATYIEIFRGVPALVIFLMIGSLPLAFPGFQIPGGVYGQAALGLGLVSAAYMAETFRAGLQAVPKGQMEAARSLGMSHGRAMLSIVVPQAVRVVIPPLTNELVLLFKDSSLVLFLGVTAAQVELAKFGNDQASTFANPTPILASGLTYLLITIPLGYVARRLESRQGGVSDR</sequence>
<dbReference type="InterPro" id="IPR010065">
    <property type="entry name" value="AA_ABC_transptr_permease_3TM"/>
</dbReference>
<dbReference type="PANTHER" id="PTHR30614">
    <property type="entry name" value="MEMBRANE COMPONENT OF AMINO ACID ABC TRANSPORTER"/>
    <property type="match status" value="1"/>
</dbReference>
<dbReference type="InterPro" id="IPR035906">
    <property type="entry name" value="MetI-like_sf"/>
</dbReference>
<organism evidence="12 13">
    <name type="scientific">Microtetraspora malaysiensis</name>
    <dbReference type="NCBI Taxonomy" id="161358"/>
    <lineage>
        <taxon>Bacteria</taxon>
        <taxon>Bacillati</taxon>
        <taxon>Actinomycetota</taxon>
        <taxon>Actinomycetes</taxon>
        <taxon>Streptosporangiales</taxon>
        <taxon>Streptosporangiaceae</taxon>
        <taxon>Microtetraspora</taxon>
    </lineage>
</organism>
<comment type="subcellular location">
    <subcellularLocation>
        <location evidence="1 9">Cell membrane</location>
        <topology evidence="1 9">Multi-pass membrane protein</topology>
    </subcellularLocation>
</comment>
<dbReference type="InterPro" id="IPR043429">
    <property type="entry name" value="ArtM/GltK/GlnP/TcyL/YhdX-like"/>
</dbReference>
<feature type="transmembrane region" description="Helical" evidence="9">
    <location>
        <begin position="79"/>
        <end position="105"/>
    </location>
</feature>
<dbReference type="EMBL" id="JBIASD010000013">
    <property type="protein sequence ID" value="MFF3667949.1"/>
    <property type="molecule type" value="Genomic_DNA"/>
</dbReference>
<dbReference type="PANTHER" id="PTHR30614:SF20">
    <property type="entry name" value="GLUTAMINE TRANSPORT SYSTEM PERMEASE PROTEIN GLNP"/>
    <property type="match status" value="1"/>
</dbReference>
<dbReference type="Gene3D" id="1.10.3720.10">
    <property type="entry name" value="MetI-like"/>
    <property type="match status" value="1"/>
</dbReference>
<evidence type="ECO:0000313" key="12">
    <source>
        <dbReference type="EMBL" id="MFF3667949.1"/>
    </source>
</evidence>
<evidence type="ECO:0000256" key="1">
    <source>
        <dbReference type="ARBA" id="ARBA00004651"/>
    </source>
</evidence>
<feature type="transmembrane region" description="Helical" evidence="9">
    <location>
        <begin position="257"/>
        <end position="275"/>
    </location>
</feature>
<evidence type="ECO:0000256" key="4">
    <source>
        <dbReference type="ARBA" id="ARBA00022475"/>
    </source>
</evidence>
<evidence type="ECO:0000256" key="9">
    <source>
        <dbReference type="RuleBase" id="RU363032"/>
    </source>
</evidence>
<dbReference type="Proteomes" id="UP001602013">
    <property type="component" value="Unassembled WGS sequence"/>
</dbReference>
<comment type="caution">
    <text evidence="12">The sequence shown here is derived from an EMBL/GenBank/DDBJ whole genome shotgun (WGS) entry which is preliminary data.</text>
</comment>
<evidence type="ECO:0000256" key="6">
    <source>
        <dbReference type="ARBA" id="ARBA00022970"/>
    </source>
</evidence>
<keyword evidence="4" id="KW-1003">Cell membrane</keyword>
<dbReference type="NCBIfam" id="TIGR01726">
    <property type="entry name" value="HEQRo_perm_3TM"/>
    <property type="match status" value="1"/>
</dbReference>
<evidence type="ECO:0000256" key="3">
    <source>
        <dbReference type="ARBA" id="ARBA00022448"/>
    </source>
</evidence>
<evidence type="ECO:0000256" key="8">
    <source>
        <dbReference type="ARBA" id="ARBA00023136"/>
    </source>
</evidence>
<feature type="transmembrane region" description="Helical" evidence="9">
    <location>
        <begin position="40"/>
        <end position="59"/>
    </location>
</feature>
<proteinExistence type="inferred from homology"/>
<evidence type="ECO:0000259" key="11">
    <source>
        <dbReference type="PROSITE" id="PS50928"/>
    </source>
</evidence>
<dbReference type="SUPFAM" id="SSF161098">
    <property type="entry name" value="MetI-like"/>
    <property type="match status" value="1"/>
</dbReference>
<feature type="transmembrane region" description="Helical" evidence="9">
    <location>
        <begin position="126"/>
        <end position="146"/>
    </location>
</feature>
<keyword evidence="13" id="KW-1185">Reference proteome</keyword>